<feature type="transmembrane region" description="Helical" evidence="1">
    <location>
        <begin position="14"/>
        <end position="38"/>
    </location>
</feature>
<dbReference type="AlphaFoldDB" id="A0A4R7W634"/>
<proteinExistence type="predicted"/>
<organism evidence="2 3">
    <name type="scientific">Actinophytocola oryzae</name>
    <dbReference type="NCBI Taxonomy" id="502181"/>
    <lineage>
        <taxon>Bacteria</taxon>
        <taxon>Bacillati</taxon>
        <taxon>Actinomycetota</taxon>
        <taxon>Actinomycetes</taxon>
        <taxon>Pseudonocardiales</taxon>
        <taxon>Pseudonocardiaceae</taxon>
    </lineage>
</organism>
<dbReference type="EMBL" id="SOCP01000001">
    <property type="protein sequence ID" value="TDV57469.1"/>
    <property type="molecule type" value="Genomic_DNA"/>
</dbReference>
<evidence type="ECO:0000256" key="1">
    <source>
        <dbReference type="SAM" id="Phobius"/>
    </source>
</evidence>
<comment type="caution">
    <text evidence="2">The sequence shown here is derived from an EMBL/GenBank/DDBJ whole genome shotgun (WGS) entry which is preliminary data.</text>
</comment>
<keyword evidence="3" id="KW-1185">Reference proteome</keyword>
<sequence>MNDIPRAVITGRRVAMAGLIIAMVLTVLAVVMLIALWATRPVVV</sequence>
<dbReference type="RefSeq" id="WP_279588707.1">
    <property type="nucleotide sequence ID" value="NZ_SOCP01000001.1"/>
</dbReference>
<evidence type="ECO:0000313" key="2">
    <source>
        <dbReference type="EMBL" id="TDV57469.1"/>
    </source>
</evidence>
<keyword evidence="1" id="KW-0812">Transmembrane</keyword>
<dbReference type="Proteomes" id="UP000294927">
    <property type="component" value="Unassembled WGS sequence"/>
</dbReference>
<keyword evidence="1" id="KW-1133">Transmembrane helix</keyword>
<protein>
    <submittedName>
        <fullName evidence="2">Uncharacterized protein</fullName>
    </submittedName>
</protein>
<evidence type="ECO:0000313" key="3">
    <source>
        <dbReference type="Proteomes" id="UP000294927"/>
    </source>
</evidence>
<name>A0A4R7W634_9PSEU</name>
<keyword evidence="1" id="KW-0472">Membrane</keyword>
<reference evidence="2 3" key="1">
    <citation type="submission" date="2019-03" db="EMBL/GenBank/DDBJ databases">
        <title>Genomic Encyclopedia of Archaeal and Bacterial Type Strains, Phase II (KMG-II): from individual species to whole genera.</title>
        <authorList>
            <person name="Goeker M."/>
        </authorList>
    </citation>
    <scope>NUCLEOTIDE SEQUENCE [LARGE SCALE GENOMIC DNA]</scope>
    <source>
        <strain evidence="2 3">DSM 45499</strain>
    </source>
</reference>
<gene>
    <name evidence="2" type="ORF">CLV71_101340</name>
</gene>
<accession>A0A4R7W634</accession>